<dbReference type="Pfam" id="PF13410">
    <property type="entry name" value="GST_C_2"/>
    <property type="match status" value="1"/>
</dbReference>
<evidence type="ECO:0000313" key="3">
    <source>
        <dbReference type="Proteomes" id="UP001253545"/>
    </source>
</evidence>
<name>A0ABU2ZV11_9ALTE</name>
<dbReference type="RefSeq" id="WP_311369997.1">
    <property type="nucleotide sequence ID" value="NZ_JAVRHX010000007.1"/>
</dbReference>
<keyword evidence="3" id="KW-1185">Reference proteome</keyword>
<sequence>MSSEPSPLYILYGVEISYFVGKVRAYMNYKRLNYTERAPTIFDFKRFGKKLHAGVIPVVQLGNGDLIDDTSLIIESLEQIHPDRSIQPNTAIQTIAAMMLEAWLDEVGHLIAIHTRWSHDENYPLFRDTMGKSMFPWLPKFIRNKLVDRTAVSFMKMNKIRFGIVQEQISLLDKWIDKILNLLEQHFTHHEYLLGNRPSIADYALIGACYGHLYTDPWPRRELIEPRQNLKRYIERVHSGTPATGDWLPDEALPETLQPIFQMLFDEFLPLVQTSVTATQQYIEKKHKKQGDIIARFPGKIKFPMLGKPYSKVAFSYTLWMLQRIQSECLKLDEQERIKVSSWMRIYSEIDFFNLDLGPKVERYGLQVRLR</sequence>
<dbReference type="PANTHER" id="PTHR12289">
    <property type="entry name" value="METAXIN RELATED"/>
    <property type="match status" value="1"/>
</dbReference>
<organism evidence="2 3">
    <name type="scientific">Glaciecola petra</name>
    <dbReference type="NCBI Taxonomy" id="3075602"/>
    <lineage>
        <taxon>Bacteria</taxon>
        <taxon>Pseudomonadati</taxon>
        <taxon>Pseudomonadota</taxon>
        <taxon>Gammaproteobacteria</taxon>
        <taxon>Alteromonadales</taxon>
        <taxon>Alteromonadaceae</taxon>
        <taxon>Glaciecola</taxon>
    </lineage>
</organism>
<gene>
    <name evidence="2" type="ORF">RM552_16580</name>
</gene>
<dbReference type="InterPro" id="IPR010987">
    <property type="entry name" value="Glutathione-S-Trfase_C-like"/>
</dbReference>
<dbReference type="SUPFAM" id="SSF52833">
    <property type="entry name" value="Thioredoxin-like"/>
    <property type="match status" value="1"/>
</dbReference>
<comment type="caution">
    <text evidence="2">The sequence shown here is derived from an EMBL/GenBank/DDBJ whole genome shotgun (WGS) entry which is preliminary data.</text>
</comment>
<dbReference type="PANTHER" id="PTHR12289:SF67">
    <property type="match status" value="1"/>
</dbReference>
<dbReference type="Gene3D" id="1.20.1050.10">
    <property type="match status" value="1"/>
</dbReference>
<evidence type="ECO:0000259" key="1">
    <source>
        <dbReference type="PROSITE" id="PS50405"/>
    </source>
</evidence>
<dbReference type="Pfam" id="PF13417">
    <property type="entry name" value="GST_N_3"/>
    <property type="match status" value="1"/>
</dbReference>
<dbReference type="PROSITE" id="PS50405">
    <property type="entry name" value="GST_CTER"/>
    <property type="match status" value="1"/>
</dbReference>
<dbReference type="InterPro" id="IPR050931">
    <property type="entry name" value="Mito_Protein_Transport_Metaxin"/>
</dbReference>
<accession>A0ABU2ZV11</accession>
<reference evidence="2 3" key="1">
    <citation type="submission" date="2023-09" db="EMBL/GenBank/DDBJ databases">
        <authorList>
            <person name="Rey-Velasco X."/>
        </authorList>
    </citation>
    <scope>NUCLEOTIDE SEQUENCE [LARGE SCALE GENOMIC DNA]</scope>
    <source>
        <strain evidence="2 3">P117</strain>
    </source>
</reference>
<dbReference type="Gene3D" id="3.40.30.10">
    <property type="entry name" value="Glutaredoxin"/>
    <property type="match status" value="1"/>
</dbReference>
<dbReference type="Proteomes" id="UP001253545">
    <property type="component" value="Unassembled WGS sequence"/>
</dbReference>
<dbReference type="InterPro" id="IPR004045">
    <property type="entry name" value="Glutathione_S-Trfase_N"/>
</dbReference>
<protein>
    <submittedName>
        <fullName evidence="2">Glutathione S-transferase family protein</fullName>
    </submittedName>
</protein>
<dbReference type="SUPFAM" id="SSF47616">
    <property type="entry name" value="GST C-terminal domain-like"/>
    <property type="match status" value="1"/>
</dbReference>
<dbReference type="InterPro" id="IPR036249">
    <property type="entry name" value="Thioredoxin-like_sf"/>
</dbReference>
<dbReference type="InterPro" id="IPR036282">
    <property type="entry name" value="Glutathione-S-Trfase_C_sf"/>
</dbReference>
<proteinExistence type="predicted"/>
<evidence type="ECO:0000313" key="2">
    <source>
        <dbReference type="EMBL" id="MDT0596473.1"/>
    </source>
</evidence>
<dbReference type="EMBL" id="JAVRHX010000007">
    <property type="protein sequence ID" value="MDT0596473.1"/>
    <property type="molecule type" value="Genomic_DNA"/>
</dbReference>
<feature type="domain" description="GST C-terminal" evidence="1">
    <location>
        <begin position="128"/>
        <end position="260"/>
    </location>
</feature>